<comment type="caution">
    <text evidence="6">The sequence shown here is derived from an EMBL/GenBank/DDBJ whole genome shotgun (WGS) entry which is preliminary data.</text>
</comment>
<dbReference type="GO" id="GO:0097176">
    <property type="term" value="P:epoxide metabolic process"/>
    <property type="evidence" value="ECO:0007669"/>
    <property type="project" value="TreeGrafter"/>
</dbReference>
<comment type="catalytic activity">
    <reaction evidence="4">
        <text>1-(4-methoxyphenyl)-N-methyl-N-[(3-methyloxetan-3-yl)methyl]methanamine + H2O = 2-{[(4-methoxybenzyl)(methyl)amino]methyl}-2-methylpropane-1,3-diol</text>
        <dbReference type="Rhea" id="RHEA:55764"/>
        <dbReference type="ChEBI" id="CHEBI:15377"/>
        <dbReference type="ChEBI" id="CHEBI:139161"/>
        <dbReference type="ChEBI" id="CHEBI:139164"/>
        <dbReference type="EC" id="3.3.2.9"/>
    </reaction>
</comment>
<gene>
    <name evidence="6" type="ORF">AFUS01_LOCUS19394</name>
</gene>
<evidence type="ECO:0000256" key="2">
    <source>
        <dbReference type="ARBA" id="ARBA00022797"/>
    </source>
</evidence>
<keyword evidence="7" id="KW-1185">Reference proteome</keyword>
<dbReference type="Proteomes" id="UP000708208">
    <property type="component" value="Unassembled WGS sequence"/>
</dbReference>
<feature type="domain" description="Epoxide hydrolase N-terminal" evidence="5">
    <location>
        <begin position="52"/>
        <end position="164"/>
    </location>
</feature>
<sequence length="458" mass="51233">MGKITIIVIVIIAAFSYHVVQNILSYSDLTETLPEIYWGPKSSQNEKEDTSVKPFKINIDEKALSQLKTRLKEELASDRLTPPLEGIGFEYGFNSKYLKEVGTHWLTKYDWRSREKLLNQFPSFKTKISGLNIHFQHAKSSNNKKYKKTVPILVLHGWPSSFVDHQKLIPLLTDPKGSDVNFEVIVPSLPGYGFSDGASKPGMEPVHMGQIMVKLMKRLGHDKFYVQGGDWGGLIGATMTAVYPQNILGLHSIMCGSNHPKANMRLMASALLPSLFMTPAESERFPSYSKIFSFILRETGYFHIQATKPDTVGTGLSHSPLGLAAYLLEKYSTWTNGAGYSKADGGLTSKFTLDELLDQVTVYWFTNSITTSIRLYAESFGPQQTKMGLDRVAVKVPTACIVPKNDEWLMQTESMAAATFHNIISFKYANDGGHFFSLEHPDVLANDIIPFVNLLEKQ</sequence>
<keyword evidence="4" id="KW-0256">Endoplasmic reticulum</keyword>
<name>A0A8J2P4L7_9HEXA</name>
<dbReference type="Pfam" id="PF06441">
    <property type="entry name" value="EHN"/>
    <property type="match status" value="1"/>
</dbReference>
<comment type="catalytic activity">
    <reaction evidence="4">
        <text>cis-stilbene oxide + H2O = (1R,2R)-hydrobenzoin</text>
        <dbReference type="Rhea" id="RHEA:23900"/>
        <dbReference type="ChEBI" id="CHEBI:15377"/>
        <dbReference type="ChEBI" id="CHEBI:50004"/>
        <dbReference type="ChEBI" id="CHEBI:50014"/>
        <dbReference type="EC" id="3.3.2.9"/>
    </reaction>
</comment>
<dbReference type="PIRSF" id="PIRSF001112">
    <property type="entry name" value="Epoxide_hydrolase"/>
    <property type="match status" value="1"/>
</dbReference>
<comment type="subcellular location">
    <subcellularLocation>
        <location evidence="4">Endoplasmic reticulum membrane</location>
    </subcellularLocation>
</comment>
<keyword evidence="3 4" id="KW-0378">Hydrolase</keyword>
<dbReference type="EC" id="3.3.2.9" evidence="4"/>
<evidence type="ECO:0000259" key="5">
    <source>
        <dbReference type="Pfam" id="PF06441"/>
    </source>
</evidence>
<dbReference type="InterPro" id="IPR016292">
    <property type="entry name" value="Epoxide_hydrolase"/>
</dbReference>
<dbReference type="GO" id="GO:0004301">
    <property type="term" value="F:epoxide hydrolase activity"/>
    <property type="evidence" value="ECO:0007669"/>
    <property type="project" value="TreeGrafter"/>
</dbReference>
<keyword evidence="2 4" id="KW-0058">Aromatic hydrocarbons catabolism</keyword>
<keyword evidence="4" id="KW-0472">Membrane</keyword>
<evidence type="ECO:0000256" key="1">
    <source>
        <dbReference type="ARBA" id="ARBA00010088"/>
    </source>
</evidence>
<dbReference type="EMBL" id="CAJVCH010200256">
    <property type="protein sequence ID" value="CAG7730774.1"/>
    <property type="molecule type" value="Genomic_DNA"/>
</dbReference>
<organism evidence="6 7">
    <name type="scientific">Allacma fusca</name>
    <dbReference type="NCBI Taxonomy" id="39272"/>
    <lineage>
        <taxon>Eukaryota</taxon>
        <taxon>Metazoa</taxon>
        <taxon>Ecdysozoa</taxon>
        <taxon>Arthropoda</taxon>
        <taxon>Hexapoda</taxon>
        <taxon>Collembola</taxon>
        <taxon>Symphypleona</taxon>
        <taxon>Sminthuridae</taxon>
        <taxon>Allacma</taxon>
    </lineage>
</organism>
<evidence type="ECO:0000256" key="3">
    <source>
        <dbReference type="ARBA" id="ARBA00022801"/>
    </source>
</evidence>
<evidence type="ECO:0000313" key="6">
    <source>
        <dbReference type="EMBL" id="CAG7730774.1"/>
    </source>
</evidence>
<dbReference type="InterPro" id="IPR010497">
    <property type="entry name" value="Epoxide_hydro_N"/>
</dbReference>
<evidence type="ECO:0000313" key="7">
    <source>
        <dbReference type="Proteomes" id="UP000708208"/>
    </source>
</evidence>
<dbReference type="PANTHER" id="PTHR21661">
    <property type="entry name" value="EPOXIDE HYDROLASE 1-RELATED"/>
    <property type="match status" value="1"/>
</dbReference>
<dbReference type="AlphaFoldDB" id="A0A8J2P4L7"/>
<protein>
    <recommendedName>
        <fullName evidence="4">Epoxide hydrolase</fullName>
        <ecNumber evidence="4">3.3.2.9</ecNumber>
    </recommendedName>
</protein>
<accession>A0A8J2P4L7</accession>
<proteinExistence type="inferred from homology"/>
<comment type="similarity">
    <text evidence="1 4">Belongs to the peptidase S33 family.</text>
</comment>
<dbReference type="OrthoDB" id="7130006at2759"/>
<evidence type="ECO:0000256" key="4">
    <source>
        <dbReference type="PIRNR" id="PIRNR001112"/>
    </source>
</evidence>
<reference evidence="6" key="1">
    <citation type="submission" date="2021-06" db="EMBL/GenBank/DDBJ databases">
        <authorList>
            <person name="Hodson N. C."/>
            <person name="Mongue J. A."/>
            <person name="Jaron S. K."/>
        </authorList>
    </citation>
    <scope>NUCLEOTIDE SEQUENCE</scope>
</reference>
<dbReference type="PANTHER" id="PTHR21661:SF35">
    <property type="entry name" value="EPOXIDE HYDROLASE"/>
    <property type="match status" value="1"/>
</dbReference>